<feature type="region of interest" description="Disordered" evidence="1">
    <location>
        <begin position="97"/>
        <end position="128"/>
    </location>
</feature>
<dbReference type="VEuPathDB" id="TriTrypDB:TcIL3000_0_40100"/>
<protein>
    <submittedName>
        <fullName evidence="2">WGS project CAEQ00000000 data, annotated contig 1646</fullName>
    </submittedName>
</protein>
<dbReference type="AlphaFoldDB" id="F9W7R9"/>
<comment type="caution">
    <text evidence="2">The sequence shown here is derived from an EMBL/GenBank/DDBJ whole genome shotgun (WGS) entry which is preliminary data.</text>
</comment>
<accession>F9W7R9</accession>
<feature type="compositionally biased region" description="Low complexity" evidence="1">
    <location>
        <begin position="679"/>
        <end position="689"/>
    </location>
</feature>
<evidence type="ECO:0000313" key="3">
    <source>
        <dbReference type="Proteomes" id="UP000000702"/>
    </source>
</evidence>
<feature type="compositionally biased region" description="Basic and acidic residues" evidence="1">
    <location>
        <begin position="337"/>
        <end position="350"/>
    </location>
</feature>
<organism evidence="2 3">
    <name type="scientific">Trypanosoma congolense (strain IL3000)</name>
    <dbReference type="NCBI Taxonomy" id="1068625"/>
    <lineage>
        <taxon>Eukaryota</taxon>
        <taxon>Discoba</taxon>
        <taxon>Euglenozoa</taxon>
        <taxon>Kinetoplastea</taxon>
        <taxon>Metakinetoplastina</taxon>
        <taxon>Trypanosomatida</taxon>
        <taxon>Trypanosomatidae</taxon>
        <taxon>Trypanosoma</taxon>
        <taxon>Nannomonas</taxon>
    </lineage>
</organism>
<feature type="compositionally biased region" description="Polar residues" evidence="1">
    <location>
        <begin position="175"/>
        <end position="192"/>
    </location>
</feature>
<feature type="region of interest" description="Disordered" evidence="1">
    <location>
        <begin position="1"/>
        <end position="55"/>
    </location>
</feature>
<gene>
    <name evidence="2" type="ORF">TCIL3000_0_40100</name>
</gene>
<name>F9W7R9_TRYCI</name>
<evidence type="ECO:0000313" key="2">
    <source>
        <dbReference type="EMBL" id="CCD13241.1"/>
    </source>
</evidence>
<dbReference type="EMBL" id="CAEQ01001071">
    <property type="protein sequence ID" value="CCD13241.1"/>
    <property type="molecule type" value="Genomic_DNA"/>
</dbReference>
<feature type="compositionally biased region" description="Polar residues" evidence="1">
    <location>
        <begin position="489"/>
        <end position="498"/>
    </location>
</feature>
<proteinExistence type="predicted"/>
<feature type="compositionally biased region" description="Low complexity" evidence="1">
    <location>
        <begin position="520"/>
        <end position="539"/>
    </location>
</feature>
<feature type="compositionally biased region" description="Basic and acidic residues" evidence="1">
    <location>
        <begin position="101"/>
        <end position="119"/>
    </location>
</feature>
<feature type="region of interest" description="Disordered" evidence="1">
    <location>
        <begin position="316"/>
        <end position="359"/>
    </location>
</feature>
<feature type="compositionally biased region" description="Polar residues" evidence="1">
    <location>
        <begin position="655"/>
        <end position="666"/>
    </location>
</feature>
<dbReference type="Proteomes" id="UP000000702">
    <property type="component" value="Unassembled WGS sequence"/>
</dbReference>
<feature type="region of interest" description="Disordered" evidence="1">
    <location>
        <begin position="655"/>
        <end position="697"/>
    </location>
</feature>
<reference evidence="3" key="1">
    <citation type="submission" date="2011-07" db="EMBL/GenBank/DDBJ databases">
        <title>Divergent evolution of antigenic variation in African trypanosomes.</title>
        <authorList>
            <person name="Jackson A.P."/>
            <person name="Berry A."/>
            <person name="Allison H.C."/>
            <person name="Burton P."/>
            <person name="Anderson J."/>
            <person name="Aslett M."/>
            <person name="Brown R."/>
            <person name="Corton N."/>
            <person name="Harris D."/>
            <person name="Hauser H."/>
            <person name="Gamble J."/>
            <person name="Gilderthorp R."/>
            <person name="McQuillan J."/>
            <person name="Quail M.A."/>
            <person name="Sanders M."/>
            <person name="Van Tonder A."/>
            <person name="Ginger M.L."/>
            <person name="Donelson J.E."/>
            <person name="Field M.C."/>
            <person name="Barry J.D."/>
            <person name="Berriman M."/>
            <person name="Hertz-Fowler C."/>
        </authorList>
    </citation>
    <scope>NUCLEOTIDE SEQUENCE [LARGE SCALE GENOMIC DNA]</scope>
    <source>
        <strain evidence="3">IL3000</strain>
    </source>
</reference>
<feature type="region of interest" description="Disordered" evidence="1">
    <location>
        <begin position="483"/>
        <end position="622"/>
    </location>
</feature>
<keyword evidence="3" id="KW-1185">Reference proteome</keyword>
<feature type="region of interest" description="Disordered" evidence="1">
    <location>
        <begin position="153"/>
        <end position="202"/>
    </location>
</feature>
<dbReference type="OMA" id="ARHNTAW"/>
<evidence type="ECO:0000256" key="1">
    <source>
        <dbReference type="SAM" id="MobiDB-lite"/>
    </source>
</evidence>
<feature type="compositionally biased region" description="Polar residues" evidence="1">
    <location>
        <begin position="41"/>
        <end position="53"/>
    </location>
</feature>
<reference evidence="2 3" key="2">
    <citation type="journal article" date="2012" name="Proc. Natl. Acad. Sci. U.S.A.">
        <title>Antigenic diversity is generated by distinct evolutionary mechanisms in African trypanosome species.</title>
        <authorList>
            <person name="Jackson A.P."/>
            <person name="Berry A."/>
            <person name="Aslett M."/>
            <person name="Allison H.C."/>
            <person name="Burton P."/>
            <person name="Vavrova-Anderson J."/>
            <person name="Brown R."/>
            <person name="Browne H."/>
            <person name="Corton N."/>
            <person name="Hauser H."/>
            <person name="Gamble J."/>
            <person name="Gilderthorp R."/>
            <person name="Marcello L."/>
            <person name="McQuillan J."/>
            <person name="Otto T.D."/>
            <person name="Quail M.A."/>
            <person name="Sanders M.J."/>
            <person name="van Tonder A."/>
            <person name="Ginger M.L."/>
            <person name="Field M.C."/>
            <person name="Barry J.D."/>
            <person name="Hertz-Fowler C."/>
            <person name="Berriman M."/>
        </authorList>
    </citation>
    <scope>NUCLEOTIDE SEQUENCE [LARGE SCALE GENOMIC DNA]</scope>
    <source>
        <strain evidence="2 3">IL3000</strain>
    </source>
</reference>
<sequence>MYNYGRRKSFLYDTPHKTPIPPDIPRPRYPDTAALRGGSAYSYSTSQPSTDGNVGSKGPSVGCIMSPLIEQVTSYGGSQYFLPYGGNVARERAINSPLRKTGREHGNQDKDSLPPDKHCTSSCLGTESTQKYTPYDHVEVLSGMNRVCVYTPRVHEPEPRSSVPSDGVSRDHNKSTATGTHSPVSTAPTQPLVSPPLNQPDAQLEKGGLQLMLGGDSQNQEQQLASPQESTAITDFKAKPAVCSTGVQTEPLTDASLHVESSNTQHNEVSSKSMDVACPVDVQDDMPRSKCQSRGLVLAPVQPVAEILPAKMTVEGEESKEVAGGSSPLTLTGTLRFTEDPSSGKKKDAALVDQPNKSSPSCFVDLRSICAQRNSSSSQPAALRVEVKSPSTNVDGGAGEASVVKPTSMKPLTSECGVEQVRKREQCAAAREQALGFSAVGNQRTARHNTAWYLNTSDVLQPQEFKNLLRDIWLESAQRNVASGGASDSYISNKTGNEGRSAVAMNTSDPAPSTAPRPTAPDDIIADSASSCKSASSRCPPRRTAPDDVMAAAAGGRKSALSGRPPRPTAPDDIIADGASSCKSASSRCPPRRTAPDDIRVDASGGRKSALSGRPPRPTAPDDIIADATACPVSAARPEAPEPVVIDIRRGFNPPSVSSARHSTTGGIVCTPVDNRGNTGPSSTSVSGPSKKDTSAQCCVIM</sequence>